<dbReference type="Proteomes" id="UP001141806">
    <property type="component" value="Unassembled WGS sequence"/>
</dbReference>
<dbReference type="AlphaFoldDB" id="A0A9Q0H2D7"/>
<proteinExistence type="predicted"/>
<dbReference type="InterPro" id="IPR000261">
    <property type="entry name" value="EH_dom"/>
</dbReference>
<dbReference type="EMBL" id="JAMYWD010000011">
    <property type="protein sequence ID" value="KAJ4957008.1"/>
    <property type="molecule type" value="Genomic_DNA"/>
</dbReference>
<evidence type="ECO:0000313" key="3">
    <source>
        <dbReference type="Proteomes" id="UP001141806"/>
    </source>
</evidence>
<name>A0A9Q0H2D7_9MAGN</name>
<organism evidence="2 3">
    <name type="scientific">Protea cynaroides</name>
    <dbReference type="NCBI Taxonomy" id="273540"/>
    <lineage>
        <taxon>Eukaryota</taxon>
        <taxon>Viridiplantae</taxon>
        <taxon>Streptophyta</taxon>
        <taxon>Embryophyta</taxon>
        <taxon>Tracheophyta</taxon>
        <taxon>Spermatophyta</taxon>
        <taxon>Magnoliopsida</taxon>
        <taxon>Proteales</taxon>
        <taxon>Proteaceae</taxon>
        <taxon>Protea</taxon>
    </lineage>
</organism>
<keyword evidence="3" id="KW-1185">Reference proteome</keyword>
<protein>
    <recommendedName>
        <fullName evidence="1">EH domain-containing protein</fullName>
    </recommendedName>
</protein>
<sequence length="132" mass="14976">MSDTEEGVRNGHVKWGKFAGLTEATICLPGGGTVEFPLVPLGSFICVNIFVMPWMGISIEFGGSEQDSFCFDNQYMDEDFRRKLQEIKGISDALLLKTSLRVSLLREGWRLCEGWFQFPWRLTTENVADDLM</sequence>
<dbReference type="PROSITE" id="PS50031">
    <property type="entry name" value="EH"/>
    <property type="match status" value="1"/>
</dbReference>
<evidence type="ECO:0000259" key="1">
    <source>
        <dbReference type="PROSITE" id="PS50031"/>
    </source>
</evidence>
<reference evidence="2" key="1">
    <citation type="journal article" date="2023" name="Plant J.">
        <title>The genome of the king protea, Protea cynaroides.</title>
        <authorList>
            <person name="Chang J."/>
            <person name="Duong T.A."/>
            <person name="Schoeman C."/>
            <person name="Ma X."/>
            <person name="Roodt D."/>
            <person name="Barker N."/>
            <person name="Li Z."/>
            <person name="Van de Peer Y."/>
            <person name="Mizrachi E."/>
        </authorList>
    </citation>
    <scope>NUCLEOTIDE SEQUENCE</scope>
    <source>
        <tissue evidence="2">Young leaves</tissue>
    </source>
</reference>
<accession>A0A9Q0H2D7</accession>
<evidence type="ECO:0000313" key="2">
    <source>
        <dbReference type="EMBL" id="KAJ4957008.1"/>
    </source>
</evidence>
<gene>
    <name evidence="2" type="ORF">NE237_013791</name>
</gene>
<feature type="domain" description="EH" evidence="1">
    <location>
        <begin position="67"/>
        <end position="132"/>
    </location>
</feature>
<comment type="caution">
    <text evidence="2">The sequence shown here is derived from an EMBL/GenBank/DDBJ whole genome shotgun (WGS) entry which is preliminary data.</text>
</comment>